<feature type="region of interest" description="Disordered" evidence="2">
    <location>
        <begin position="1"/>
        <end position="73"/>
    </location>
</feature>
<name>A0A182S5Q8_9DIPT</name>
<feature type="region of interest" description="Disordered" evidence="2">
    <location>
        <begin position="437"/>
        <end position="540"/>
    </location>
</feature>
<feature type="compositionally biased region" description="Low complexity" evidence="2">
    <location>
        <begin position="157"/>
        <end position="179"/>
    </location>
</feature>
<evidence type="ECO:0000313" key="4">
    <source>
        <dbReference type="Proteomes" id="UP000075901"/>
    </source>
</evidence>
<feature type="region of interest" description="Disordered" evidence="2">
    <location>
        <begin position="641"/>
        <end position="663"/>
    </location>
</feature>
<feature type="compositionally biased region" description="Low complexity" evidence="2">
    <location>
        <begin position="351"/>
        <end position="361"/>
    </location>
</feature>
<comment type="similarity">
    <text evidence="1">Belongs to the N-CoR nuclear receptor corepressors family.</text>
</comment>
<feature type="region of interest" description="Disordered" evidence="2">
    <location>
        <begin position="692"/>
        <end position="711"/>
    </location>
</feature>
<reference evidence="4" key="1">
    <citation type="submission" date="2013-09" db="EMBL/GenBank/DDBJ databases">
        <title>The Genome Sequence of Anopheles maculatus species B.</title>
        <authorList>
            <consortium name="The Broad Institute Genomics Platform"/>
            <person name="Neafsey D.E."/>
            <person name="Besansky N."/>
            <person name="Howell P."/>
            <person name="Walton C."/>
            <person name="Young S.K."/>
            <person name="Zeng Q."/>
            <person name="Gargeya S."/>
            <person name="Fitzgerald M."/>
            <person name="Haas B."/>
            <person name="Abouelleil A."/>
            <person name="Allen A.W."/>
            <person name="Alvarado L."/>
            <person name="Arachchi H.M."/>
            <person name="Berlin A.M."/>
            <person name="Chapman S.B."/>
            <person name="Gainer-Dewar J."/>
            <person name="Goldberg J."/>
            <person name="Griggs A."/>
            <person name="Gujja S."/>
            <person name="Hansen M."/>
            <person name="Howarth C."/>
            <person name="Imamovic A."/>
            <person name="Ireland A."/>
            <person name="Larimer J."/>
            <person name="McCowan C."/>
            <person name="Murphy C."/>
            <person name="Pearson M."/>
            <person name="Poon T.W."/>
            <person name="Priest M."/>
            <person name="Roberts A."/>
            <person name="Saif S."/>
            <person name="Shea T."/>
            <person name="Sisk P."/>
            <person name="Sykes S."/>
            <person name="Wortman J."/>
            <person name="Nusbaum C."/>
            <person name="Birren B."/>
        </authorList>
    </citation>
    <scope>NUCLEOTIDE SEQUENCE [LARGE SCALE GENOMIC DNA]</scope>
    <source>
        <strain evidence="4">maculatus3</strain>
    </source>
</reference>
<feature type="compositionally biased region" description="Polar residues" evidence="2">
    <location>
        <begin position="692"/>
        <end position="703"/>
    </location>
</feature>
<dbReference type="InterPro" id="IPR051571">
    <property type="entry name" value="N-CoR_corepressor"/>
</dbReference>
<dbReference type="GO" id="GO:0000785">
    <property type="term" value="C:chromatin"/>
    <property type="evidence" value="ECO:0007669"/>
    <property type="project" value="TreeGrafter"/>
</dbReference>
<proteinExistence type="inferred from homology"/>
<accession>A0A182S5Q8</accession>
<feature type="compositionally biased region" description="Polar residues" evidence="2">
    <location>
        <begin position="41"/>
        <end position="50"/>
    </location>
</feature>
<evidence type="ECO:0000256" key="1">
    <source>
        <dbReference type="ARBA" id="ARBA00010097"/>
    </source>
</evidence>
<evidence type="ECO:0000313" key="3">
    <source>
        <dbReference type="EnsemblMetazoa" id="AMAM000180-PA"/>
    </source>
</evidence>
<protein>
    <submittedName>
        <fullName evidence="3">Uncharacterized protein</fullName>
    </submittedName>
</protein>
<dbReference type="AlphaFoldDB" id="A0A182S5Q8"/>
<sequence>GVAYEDERLLPPGQPQPRKPLRHTEEYDSSATETADEENESSPANRQSPKVSLPHPPIPHAHYPSPLHHSSGIAMLHNSMNSSQQQSNGPRSNAIGGGGSDLSSALNVRDILVNVIERSLKNNSLTSAGKPPPPGLRDLQFGSSVTPVVPAGQQMQPGVPGSASSVSSSGTNASSTTSSMIRDYRDGTKVGLASASGVSQTIAGAGSTVSSSQSAQQANQLSMPVSSLGITVVNSHGQIIASSGGQQPHSSLPPPLVGGHVQLSHHHALGGQIPATITPIPHSIHIGASSNLNSSVVRAPNDEPQTLDLSIKKTPRTEAMAVVSAAATKLVEVSNSSSGGAGGSFPPPPAHSHSNSNHLSGGPPGGSNGTGASGGSNNNVNNKFHLGHPGPPNSHGASVTVYRTDGAYSGPNIPSSSTVVGVGGGGPYVSYHPPVSGAPSDAMGRPLTKSPSGTGATYLSLPIGAGQGPGSGGIPMQVSSGTGRQATLSSLTPPPPLTGSGGPKGKNTPKLSPKMSGSTPVHGGSGGLLPDKRSNSSAYDYKRQSPAQTIVVPGSGHVLPIQFSPYGAGVRGVSGGNGNGAPGVAAYSSLEPTSQQLSSRQIIMNDYITSQQMQGRAAGAGGSGPVGSSGVVPLVVNAAAGGRSGKESPLPRSVGGSSVGGPTPLSIPPGSIYGLVGSNVVGASSLGIVSSRQAQNDYLSRTSPAADHVNR</sequence>
<keyword evidence="4" id="KW-1185">Reference proteome</keyword>
<feature type="compositionally biased region" description="Polar residues" evidence="2">
    <location>
        <begin position="477"/>
        <end position="486"/>
    </location>
</feature>
<dbReference type="PANTHER" id="PTHR13992">
    <property type="entry name" value="NUCLEAR RECEPTOR CO-REPRESSOR RELATED NCOR"/>
    <property type="match status" value="1"/>
</dbReference>
<dbReference type="EnsemblMetazoa" id="AMAM000180-RA">
    <property type="protein sequence ID" value="AMAM000180-PA"/>
    <property type="gene ID" value="AMAM000180"/>
</dbReference>
<feature type="compositionally biased region" description="Low complexity" evidence="2">
    <location>
        <begin position="648"/>
        <end position="663"/>
    </location>
</feature>
<evidence type="ECO:0000256" key="2">
    <source>
        <dbReference type="SAM" id="MobiDB-lite"/>
    </source>
</evidence>
<feature type="region of interest" description="Disordered" evidence="2">
    <location>
        <begin position="123"/>
        <end position="182"/>
    </location>
</feature>
<dbReference type="VEuPathDB" id="VectorBase:AMAM000180"/>
<feature type="region of interest" description="Disordered" evidence="2">
    <location>
        <begin position="334"/>
        <end position="399"/>
    </location>
</feature>
<dbReference type="Proteomes" id="UP000075901">
    <property type="component" value="Unassembled WGS sequence"/>
</dbReference>
<feature type="compositionally biased region" description="Gly residues" evidence="2">
    <location>
        <begin position="362"/>
        <end position="374"/>
    </location>
</feature>
<organism evidence="3 4">
    <name type="scientific">Anopheles maculatus</name>
    <dbReference type="NCBI Taxonomy" id="74869"/>
    <lineage>
        <taxon>Eukaryota</taxon>
        <taxon>Metazoa</taxon>
        <taxon>Ecdysozoa</taxon>
        <taxon>Arthropoda</taxon>
        <taxon>Hexapoda</taxon>
        <taxon>Insecta</taxon>
        <taxon>Pterygota</taxon>
        <taxon>Neoptera</taxon>
        <taxon>Endopterygota</taxon>
        <taxon>Diptera</taxon>
        <taxon>Nematocera</taxon>
        <taxon>Culicoidea</taxon>
        <taxon>Culicidae</taxon>
        <taxon>Anophelinae</taxon>
        <taxon>Anopheles</taxon>
        <taxon>Anopheles maculatus group</taxon>
    </lineage>
</organism>
<reference evidence="3" key="2">
    <citation type="submission" date="2020-05" db="UniProtKB">
        <authorList>
            <consortium name="EnsemblMetazoa"/>
        </authorList>
    </citation>
    <scope>IDENTIFICATION</scope>
    <source>
        <strain evidence="3">maculatus3</strain>
    </source>
</reference>
<dbReference type="PANTHER" id="PTHR13992:SF39">
    <property type="entry name" value="SMRTER, ISOFORM G"/>
    <property type="match status" value="1"/>
</dbReference>
<dbReference type="GO" id="GO:0006357">
    <property type="term" value="P:regulation of transcription by RNA polymerase II"/>
    <property type="evidence" value="ECO:0007669"/>
    <property type="project" value="TreeGrafter"/>
</dbReference>